<dbReference type="Pfam" id="PF00698">
    <property type="entry name" value="Acyl_transf_1"/>
    <property type="match status" value="1"/>
</dbReference>
<dbReference type="STRING" id="34060.B0181_08560"/>
<dbReference type="GO" id="GO:0004314">
    <property type="term" value="F:[acyl-carrier-protein] S-malonyltransferase activity"/>
    <property type="evidence" value="ECO:0007669"/>
    <property type="project" value="UniProtKB-EC"/>
</dbReference>
<dbReference type="SMART" id="SM00827">
    <property type="entry name" value="PKS_AT"/>
    <property type="match status" value="1"/>
</dbReference>
<dbReference type="Proteomes" id="UP000190435">
    <property type="component" value="Unassembled WGS sequence"/>
</dbReference>
<evidence type="ECO:0000256" key="2">
    <source>
        <dbReference type="ARBA" id="ARBA00018953"/>
    </source>
</evidence>
<dbReference type="EC" id="2.3.1.39" evidence="1 6"/>
<dbReference type="PIRSF" id="PIRSF000446">
    <property type="entry name" value="Mct"/>
    <property type="match status" value="1"/>
</dbReference>
<dbReference type="InterPro" id="IPR014043">
    <property type="entry name" value="Acyl_transferase_dom"/>
</dbReference>
<dbReference type="AlphaFoldDB" id="A0A1S9ZXL9"/>
<feature type="active site" evidence="7">
    <location>
        <position position="101"/>
    </location>
</feature>
<keyword evidence="10" id="KW-1185">Reference proteome</keyword>
<evidence type="ECO:0000256" key="6">
    <source>
        <dbReference type="PIRNR" id="PIRNR000446"/>
    </source>
</evidence>
<evidence type="ECO:0000313" key="9">
    <source>
        <dbReference type="EMBL" id="OOR88282.1"/>
    </source>
</evidence>
<dbReference type="SUPFAM" id="SSF55048">
    <property type="entry name" value="Probable ACP-binding domain of malonyl-CoA ACP transacylase"/>
    <property type="match status" value="1"/>
</dbReference>
<dbReference type="NCBIfam" id="TIGR00128">
    <property type="entry name" value="fabD"/>
    <property type="match status" value="1"/>
</dbReference>
<evidence type="ECO:0000256" key="5">
    <source>
        <dbReference type="ARBA" id="ARBA00048462"/>
    </source>
</evidence>
<dbReference type="InterPro" id="IPR016035">
    <property type="entry name" value="Acyl_Trfase/lysoPLipase"/>
</dbReference>
<feature type="active site" evidence="7">
    <location>
        <position position="210"/>
    </location>
</feature>
<gene>
    <name evidence="9" type="ORF">B0181_08560</name>
</gene>
<keyword evidence="4 6" id="KW-0012">Acyltransferase</keyword>
<dbReference type="InterPro" id="IPR001227">
    <property type="entry name" value="Ac_transferase_dom_sf"/>
</dbReference>
<dbReference type="Gene3D" id="3.40.366.10">
    <property type="entry name" value="Malonyl-Coenzyme A Acyl Carrier Protein, domain 2"/>
    <property type="match status" value="1"/>
</dbReference>
<dbReference type="PANTHER" id="PTHR42681:SF1">
    <property type="entry name" value="MALONYL-COA-ACYL CARRIER PROTEIN TRANSACYLASE, MITOCHONDRIAL"/>
    <property type="match status" value="1"/>
</dbReference>
<protein>
    <recommendedName>
        <fullName evidence="2 6">Malonyl CoA-acyl carrier protein transacylase</fullName>
        <ecNumber evidence="1 6">2.3.1.39</ecNumber>
    </recommendedName>
</protein>
<comment type="catalytic activity">
    <reaction evidence="5 6">
        <text>holo-[ACP] + malonyl-CoA = malonyl-[ACP] + CoA</text>
        <dbReference type="Rhea" id="RHEA:41792"/>
        <dbReference type="Rhea" id="RHEA-COMP:9623"/>
        <dbReference type="Rhea" id="RHEA-COMP:9685"/>
        <dbReference type="ChEBI" id="CHEBI:57287"/>
        <dbReference type="ChEBI" id="CHEBI:57384"/>
        <dbReference type="ChEBI" id="CHEBI:64479"/>
        <dbReference type="ChEBI" id="CHEBI:78449"/>
        <dbReference type="EC" id="2.3.1.39"/>
    </reaction>
</comment>
<proteinExistence type="inferred from homology"/>
<dbReference type="PANTHER" id="PTHR42681">
    <property type="entry name" value="MALONYL-COA-ACYL CARRIER PROTEIN TRANSACYLASE, MITOCHONDRIAL"/>
    <property type="match status" value="1"/>
</dbReference>
<comment type="caution">
    <text evidence="9">The sequence shown here is derived from an EMBL/GenBank/DDBJ whole genome shotgun (WGS) entry which is preliminary data.</text>
</comment>
<evidence type="ECO:0000313" key="10">
    <source>
        <dbReference type="Proteomes" id="UP000190435"/>
    </source>
</evidence>
<keyword evidence="3 6" id="KW-0808">Transferase</keyword>
<evidence type="ECO:0000256" key="7">
    <source>
        <dbReference type="PIRSR" id="PIRSR000446-1"/>
    </source>
</evidence>
<evidence type="ECO:0000256" key="1">
    <source>
        <dbReference type="ARBA" id="ARBA00013258"/>
    </source>
</evidence>
<name>A0A1S9ZXL9_9GAMM</name>
<dbReference type="InterPro" id="IPR050858">
    <property type="entry name" value="Mal-CoA-ACP_Trans/PKS_FabD"/>
</dbReference>
<dbReference type="EMBL" id="MUXU01000054">
    <property type="protein sequence ID" value="OOR88282.1"/>
    <property type="molecule type" value="Genomic_DNA"/>
</dbReference>
<dbReference type="InterPro" id="IPR024925">
    <property type="entry name" value="Malonyl_CoA-ACP_transAc"/>
</dbReference>
<comment type="similarity">
    <text evidence="6">Belongs to the fabD family.</text>
</comment>
<dbReference type="FunFam" id="3.30.70.250:FF:000001">
    <property type="entry name" value="Malonyl CoA-acyl carrier protein transacylase"/>
    <property type="match status" value="1"/>
</dbReference>
<feature type="domain" description="Malonyl-CoA:ACP transacylase (MAT)" evidence="8">
    <location>
        <begin position="15"/>
        <end position="308"/>
    </location>
</feature>
<accession>A0A1S9ZXL9</accession>
<dbReference type="Gene3D" id="3.30.70.250">
    <property type="entry name" value="Malonyl-CoA ACP transacylase, ACP-binding"/>
    <property type="match status" value="1"/>
</dbReference>
<dbReference type="InterPro" id="IPR004410">
    <property type="entry name" value="Malonyl_CoA-ACP_transAc_FabD"/>
</dbReference>
<evidence type="ECO:0000256" key="3">
    <source>
        <dbReference type="ARBA" id="ARBA00022679"/>
    </source>
</evidence>
<dbReference type="SUPFAM" id="SSF52151">
    <property type="entry name" value="FabD/lysophospholipase-like"/>
    <property type="match status" value="1"/>
</dbReference>
<evidence type="ECO:0000256" key="4">
    <source>
        <dbReference type="ARBA" id="ARBA00023315"/>
    </source>
</evidence>
<dbReference type="InterPro" id="IPR016036">
    <property type="entry name" value="Malonyl_transacylase_ACP-bd"/>
</dbReference>
<evidence type="ECO:0000259" key="8">
    <source>
        <dbReference type="SMART" id="SM00827"/>
    </source>
</evidence>
<organism evidence="9 10">
    <name type="scientific">Moraxella caviae</name>
    <dbReference type="NCBI Taxonomy" id="34060"/>
    <lineage>
        <taxon>Bacteria</taxon>
        <taxon>Pseudomonadati</taxon>
        <taxon>Pseudomonadota</taxon>
        <taxon>Gammaproteobacteria</taxon>
        <taxon>Moraxellales</taxon>
        <taxon>Moraxellaceae</taxon>
        <taxon>Moraxella</taxon>
    </lineage>
</organism>
<dbReference type="OrthoDB" id="9808564at2"/>
<dbReference type="GO" id="GO:0006633">
    <property type="term" value="P:fatty acid biosynthetic process"/>
    <property type="evidence" value="ECO:0007669"/>
    <property type="project" value="TreeGrafter"/>
</dbReference>
<reference evidence="9 10" key="1">
    <citation type="submission" date="2017-02" db="EMBL/GenBank/DDBJ databases">
        <title>Draft genome sequence of Moraxella caviae CCUG 355 type strain.</title>
        <authorList>
            <person name="Engstrom-Jakobsson H."/>
            <person name="Salva-Serra F."/>
            <person name="Thorell K."/>
            <person name="Gonzales-Siles L."/>
            <person name="Karlsson R."/>
            <person name="Boulund F."/>
            <person name="Engstrand L."/>
            <person name="Moore E."/>
        </authorList>
    </citation>
    <scope>NUCLEOTIDE SEQUENCE [LARGE SCALE GENOMIC DNA]</scope>
    <source>
        <strain evidence="9 10">CCUG 355</strain>
    </source>
</reference>
<sequence>MMADTAKNAKRVAVVFPGQGSQSVGMMNELAEQFSEVQAAFDEASAALGFDLWEVTQDETRLNKTEYTQPALLTASIAIWRILQDKLSAKDAAPMYLAGHSLGEYSALVAAGVLSLGDAAKLVHERGRLMSEAVSGMDTQMAAVLGLEDEQVASLCEEASQNAGIVNPANFNSPGQVVVAGTQVGVAAVLGAVEALGKKAVPLKVSVPSHCELMNPASDALAALLGETNFNEPQIAVIQNRHAKVHSDLAEIKTALIEQLSMPVQWAKTMQKMAACDVELIIECGPGNVLSNLAKRQAEPIAALPSDKLARLEKLEAALSEE</sequence>
<dbReference type="GO" id="GO:0005829">
    <property type="term" value="C:cytosol"/>
    <property type="evidence" value="ECO:0007669"/>
    <property type="project" value="TreeGrafter"/>
</dbReference>